<dbReference type="Gene3D" id="3.30.70.920">
    <property type="match status" value="1"/>
</dbReference>
<dbReference type="Pfam" id="PF13412">
    <property type="entry name" value="HTH_24"/>
    <property type="match status" value="1"/>
</dbReference>
<name>A0ABQ2Y116_9BURK</name>
<evidence type="ECO:0000256" key="3">
    <source>
        <dbReference type="ARBA" id="ARBA00023163"/>
    </source>
</evidence>
<protein>
    <submittedName>
        <fullName evidence="5">AsnC family transcriptional regulator</fullName>
    </submittedName>
</protein>
<proteinExistence type="predicted"/>
<evidence type="ECO:0000256" key="2">
    <source>
        <dbReference type="ARBA" id="ARBA00023125"/>
    </source>
</evidence>
<dbReference type="SUPFAM" id="SSF54909">
    <property type="entry name" value="Dimeric alpha+beta barrel"/>
    <property type="match status" value="1"/>
</dbReference>
<reference evidence="6" key="1">
    <citation type="journal article" date="2019" name="Int. J. Syst. Evol. Microbiol.">
        <title>The Global Catalogue of Microorganisms (GCM) 10K type strain sequencing project: providing services to taxonomists for standard genome sequencing and annotation.</title>
        <authorList>
            <consortium name="The Broad Institute Genomics Platform"/>
            <consortium name="The Broad Institute Genome Sequencing Center for Infectious Disease"/>
            <person name="Wu L."/>
            <person name="Ma J."/>
        </authorList>
    </citation>
    <scope>NUCLEOTIDE SEQUENCE [LARGE SCALE GENOMIC DNA]</scope>
    <source>
        <strain evidence="6">KCTC 23917</strain>
    </source>
</reference>
<comment type="caution">
    <text evidence="5">The sequence shown here is derived from an EMBL/GenBank/DDBJ whole genome shotgun (WGS) entry which is preliminary data.</text>
</comment>
<dbReference type="InterPro" id="IPR011991">
    <property type="entry name" value="ArsR-like_HTH"/>
</dbReference>
<feature type="domain" description="HTH asnC-type" evidence="4">
    <location>
        <begin position="3"/>
        <end position="64"/>
    </location>
</feature>
<keyword evidence="3" id="KW-0804">Transcription</keyword>
<dbReference type="CDD" id="cd00090">
    <property type="entry name" value="HTH_ARSR"/>
    <property type="match status" value="1"/>
</dbReference>
<dbReference type="EMBL" id="BMYU01000005">
    <property type="protein sequence ID" value="GGX44302.1"/>
    <property type="molecule type" value="Genomic_DNA"/>
</dbReference>
<dbReference type="SMART" id="SM00344">
    <property type="entry name" value="HTH_ASNC"/>
    <property type="match status" value="1"/>
</dbReference>
<keyword evidence="6" id="KW-1185">Reference proteome</keyword>
<dbReference type="PANTHER" id="PTHR30154:SF46">
    <property type="entry name" value="TRANSCRIPTIONAL REGULATORY PROTEIN"/>
    <property type="match status" value="1"/>
</dbReference>
<accession>A0ABQ2Y116</accession>
<dbReference type="InterPro" id="IPR011008">
    <property type="entry name" value="Dimeric_a/b-barrel"/>
</dbReference>
<dbReference type="InterPro" id="IPR036390">
    <property type="entry name" value="WH_DNA-bd_sf"/>
</dbReference>
<evidence type="ECO:0000313" key="5">
    <source>
        <dbReference type="EMBL" id="GGX44302.1"/>
    </source>
</evidence>
<dbReference type="SUPFAM" id="SSF46785">
    <property type="entry name" value="Winged helix' DNA-binding domain"/>
    <property type="match status" value="1"/>
</dbReference>
<evidence type="ECO:0000259" key="4">
    <source>
        <dbReference type="PROSITE" id="PS50956"/>
    </source>
</evidence>
<dbReference type="InterPro" id="IPR019887">
    <property type="entry name" value="Tscrpt_reg_AsnC/Lrp_C"/>
</dbReference>
<keyword evidence="1" id="KW-0805">Transcription regulation</keyword>
<dbReference type="Pfam" id="PF01037">
    <property type="entry name" value="AsnC_trans_reg"/>
    <property type="match status" value="1"/>
</dbReference>
<dbReference type="InterPro" id="IPR036388">
    <property type="entry name" value="WH-like_DNA-bd_sf"/>
</dbReference>
<dbReference type="InterPro" id="IPR019888">
    <property type="entry name" value="Tscrpt_reg_AsnC-like"/>
</dbReference>
<organism evidence="5 6">
    <name type="scientific">Undibacterium squillarum</name>
    <dbReference type="NCBI Taxonomy" id="1131567"/>
    <lineage>
        <taxon>Bacteria</taxon>
        <taxon>Pseudomonadati</taxon>
        <taxon>Pseudomonadota</taxon>
        <taxon>Betaproteobacteria</taxon>
        <taxon>Burkholderiales</taxon>
        <taxon>Oxalobacteraceae</taxon>
        <taxon>Undibacterium</taxon>
    </lineage>
</organism>
<gene>
    <name evidence="5" type="ORF">GCM10010946_23570</name>
</gene>
<evidence type="ECO:0000256" key="1">
    <source>
        <dbReference type="ARBA" id="ARBA00023015"/>
    </source>
</evidence>
<dbReference type="Proteomes" id="UP000653343">
    <property type="component" value="Unassembled WGS sequence"/>
</dbReference>
<dbReference type="RefSeq" id="WP_189357388.1">
    <property type="nucleotide sequence ID" value="NZ_BMYU01000005.1"/>
</dbReference>
<evidence type="ECO:0000313" key="6">
    <source>
        <dbReference type="Proteomes" id="UP000653343"/>
    </source>
</evidence>
<dbReference type="InterPro" id="IPR000485">
    <property type="entry name" value="AsnC-type_HTH_dom"/>
</dbReference>
<sequence length="166" mass="19070">MQLDQTDFKILQILQTEGRISNQELADKVHLSPSSCLRRVRMLEDAGVIHQYCAVLNPEQLGLEVDAFVQVTMRRDVEKWHENFSRALQAWPEVVGSYIITGDANYLLRVRARNLKHYSHFVLERLYKTEGVLDIRSNIVLQTLKDTHQIDVSLIQGVQGHSAGFQ</sequence>
<keyword evidence="2" id="KW-0238">DNA-binding</keyword>
<dbReference type="PANTHER" id="PTHR30154">
    <property type="entry name" value="LEUCINE-RESPONSIVE REGULATORY PROTEIN"/>
    <property type="match status" value="1"/>
</dbReference>
<dbReference type="PROSITE" id="PS50956">
    <property type="entry name" value="HTH_ASNC_2"/>
    <property type="match status" value="1"/>
</dbReference>
<dbReference type="Gene3D" id="1.10.10.10">
    <property type="entry name" value="Winged helix-like DNA-binding domain superfamily/Winged helix DNA-binding domain"/>
    <property type="match status" value="1"/>
</dbReference>
<dbReference type="PRINTS" id="PR00033">
    <property type="entry name" value="HTHASNC"/>
</dbReference>